<reference evidence="4" key="3">
    <citation type="submission" date="2016-11" db="EMBL/GenBank/DDBJ databases">
        <authorList>
            <person name="Jaros S."/>
            <person name="Januszkiewicz K."/>
            <person name="Wedrychowicz H."/>
        </authorList>
    </citation>
    <scope>NUCLEOTIDE SEQUENCE [LARGE SCALE GENOMIC DNA]</scope>
    <source>
        <strain evidence="4">DSM 1682</strain>
    </source>
</reference>
<name>A0A0X1U7L1_ANAPI</name>
<dbReference type="Proteomes" id="UP000184204">
    <property type="component" value="Unassembled WGS sequence"/>
</dbReference>
<sequence length="109" mass="12543">MSAKNLDKKNRFRSKTVAFRVSPEEWEQFEIAVKLSGLNKQDYLINRISERDIVVQGNPRVYKALRDQLSNVLVELSRIDGLIDGLDTELLETINLITLTLQGLQNEQK</sequence>
<dbReference type="EMBL" id="CP014223">
    <property type="protein sequence ID" value="AMJ40936.1"/>
    <property type="molecule type" value="Genomic_DNA"/>
</dbReference>
<dbReference type="Proteomes" id="UP000068026">
    <property type="component" value="Chromosome"/>
</dbReference>
<reference evidence="3" key="2">
    <citation type="submission" date="2016-01" db="EMBL/GenBank/DDBJ databases">
        <authorList>
            <person name="Poehlein A."/>
            <person name="Schlien K."/>
            <person name="Gottschalk G."/>
            <person name="Buckel W."/>
            <person name="Daniel R."/>
        </authorList>
    </citation>
    <scope>NUCLEOTIDE SEQUENCE [LARGE SCALE GENOMIC DNA]</scope>
    <source>
        <strain evidence="3">X2</strain>
    </source>
</reference>
<reference evidence="1 3" key="1">
    <citation type="journal article" date="2016" name="Genome Announc.">
        <title>Complete Genome Sequence of the Amino Acid-Fermenting Clostridium propionicum X2 (DSM 1682).</title>
        <authorList>
            <person name="Poehlein A."/>
            <person name="Schlien K."/>
            <person name="Chowdhury N.P."/>
            <person name="Gottschalk G."/>
            <person name="Buckel W."/>
            <person name="Daniel R."/>
        </authorList>
    </citation>
    <scope>NUCLEOTIDE SEQUENCE [LARGE SCALE GENOMIC DNA]</scope>
    <source>
        <strain evidence="1 3">X2</strain>
    </source>
</reference>
<evidence type="ECO:0000313" key="4">
    <source>
        <dbReference type="Proteomes" id="UP000184204"/>
    </source>
</evidence>
<dbReference type="Pfam" id="PF21983">
    <property type="entry name" value="NikA-like"/>
    <property type="match status" value="1"/>
</dbReference>
<accession>A0A0X1U7L1</accession>
<reference evidence="2" key="4">
    <citation type="submission" date="2016-11" db="EMBL/GenBank/DDBJ databases">
        <authorList>
            <person name="Varghese N."/>
            <person name="Submissions S."/>
        </authorList>
    </citation>
    <scope>NUCLEOTIDE SEQUENCE</scope>
    <source>
        <strain evidence="2">DSM 1682</strain>
    </source>
</reference>
<proteinExistence type="predicted"/>
<evidence type="ECO:0000313" key="1">
    <source>
        <dbReference type="EMBL" id="AMJ40936.1"/>
    </source>
</evidence>
<dbReference type="OrthoDB" id="3176748at2"/>
<organism evidence="2 4">
    <name type="scientific">Anaerotignum propionicum DSM 1682</name>
    <dbReference type="NCBI Taxonomy" id="991789"/>
    <lineage>
        <taxon>Bacteria</taxon>
        <taxon>Bacillati</taxon>
        <taxon>Bacillota</taxon>
        <taxon>Clostridia</taxon>
        <taxon>Lachnospirales</taxon>
        <taxon>Anaerotignaceae</taxon>
        <taxon>Anaerotignum</taxon>
    </lineage>
</organism>
<dbReference type="InterPro" id="IPR053842">
    <property type="entry name" value="NikA-like"/>
</dbReference>
<dbReference type="KEGG" id="cpro:CPRO_13430"/>
<gene>
    <name evidence="1" type="ORF">CPRO_13430</name>
    <name evidence="2" type="ORF">SAMN02745151_01155</name>
</gene>
<evidence type="ECO:0000313" key="2">
    <source>
        <dbReference type="EMBL" id="SHE59266.1"/>
    </source>
</evidence>
<protein>
    <recommendedName>
        <fullName evidence="5">Mobilization protein</fullName>
    </recommendedName>
</protein>
<dbReference type="EMBL" id="FQUA01000004">
    <property type="protein sequence ID" value="SHE59266.1"/>
    <property type="molecule type" value="Genomic_DNA"/>
</dbReference>
<evidence type="ECO:0000313" key="3">
    <source>
        <dbReference type="Proteomes" id="UP000068026"/>
    </source>
</evidence>
<dbReference type="AlphaFoldDB" id="A0A0X1U7L1"/>
<dbReference type="RefSeq" id="WP_066049338.1">
    <property type="nucleotide sequence ID" value="NZ_CP014223.1"/>
</dbReference>
<keyword evidence="3" id="KW-1185">Reference proteome</keyword>
<evidence type="ECO:0008006" key="5">
    <source>
        <dbReference type="Google" id="ProtNLM"/>
    </source>
</evidence>